<feature type="transmembrane region" description="Helical" evidence="2">
    <location>
        <begin position="196"/>
        <end position="219"/>
    </location>
</feature>
<name>A0A4S8PG86_9ACTN</name>
<gene>
    <name evidence="3" type="ORF">E9998_10910</name>
</gene>
<reference evidence="3 4" key="1">
    <citation type="journal article" date="2018" name="Int. J. Syst. Evol. Microbiol.">
        <title>Glycomyces paridis sp. nov., isolated from the medicinal plant Paris polyphylla.</title>
        <authorList>
            <person name="Fang X.M."/>
            <person name="Bai J.L."/>
            <person name="Su J."/>
            <person name="Zhao L.L."/>
            <person name="Liu H.Y."/>
            <person name="Ma B.P."/>
            <person name="Zhang Y.Q."/>
            <person name="Yu L.Y."/>
        </authorList>
    </citation>
    <scope>NUCLEOTIDE SEQUENCE [LARGE SCALE GENOMIC DNA]</scope>
    <source>
        <strain evidence="3 4">CPCC 204357</strain>
    </source>
</reference>
<keyword evidence="4" id="KW-1185">Reference proteome</keyword>
<proteinExistence type="predicted"/>
<evidence type="ECO:0000313" key="4">
    <source>
        <dbReference type="Proteomes" id="UP000305792"/>
    </source>
</evidence>
<organism evidence="3 4">
    <name type="scientific">Glycomyces paridis</name>
    <dbReference type="NCBI Taxonomy" id="2126555"/>
    <lineage>
        <taxon>Bacteria</taxon>
        <taxon>Bacillati</taxon>
        <taxon>Actinomycetota</taxon>
        <taxon>Actinomycetes</taxon>
        <taxon>Glycomycetales</taxon>
        <taxon>Glycomycetaceae</taxon>
        <taxon>Glycomyces</taxon>
    </lineage>
</organism>
<protein>
    <submittedName>
        <fullName evidence="3">Uncharacterized protein</fullName>
    </submittedName>
</protein>
<sequence>MSNTPQQPADGWQPSQQQQPPVYRPQEQPPTEEPPPWSPESQRMSPMSQQVPVEDVDGTVKYVGAPGAPSPQYGPPPGVPVSPFDAPPQPHPGMPAAPFDAPQQYQAIPASDPFGGGGGMPVSGMPVSGMPPVSSIPASGMPVSGMPGQPPYGQPPYGGGQFGPQGGQLVPVSGGGAQPWGAPDAIQRKKKGGKGLMWLLLVGVVVIAAALGVGGFVLFGPKDGDPDAQQTGTIESPEPALPADVVVANDASGLSVLTTSAWAENTEIPGVFENATGTAVDEGAASAYVGVFDPAQLGVTEESSLPELSEALGLKVAEGLGGEVGGDVATTSYRVDARSAEFRSFTVGDQTVFTAIIDSADGYLGFVGIASGDHVGAVEAMRLSLSFGP</sequence>
<dbReference type="EMBL" id="STGX01000007">
    <property type="protein sequence ID" value="THV28625.1"/>
    <property type="molecule type" value="Genomic_DNA"/>
</dbReference>
<dbReference type="Proteomes" id="UP000305792">
    <property type="component" value="Unassembled WGS sequence"/>
</dbReference>
<evidence type="ECO:0000256" key="1">
    <source>
        <dbReference type="SAM" id="MobiDB-lite"/>
    </source>
</evidence>
<keyword evidence="2" id="KW-1133">Transmembrane helix</keyword>
<feature type="compositionally biased region" description="Pro residues" evidence="1">
    <location>
        <begin position="68"/>
        <end position="89"/>
    </location>
</feature>
<comment type="caution">
    <text evidence="3">The sequence shown here is derived from an EMBL/GenBank/DDBJ whole genome shotgun (WGS) entry which is preliminary data.</text>
</comment>
<feature type="region of interest" description="Disordered" evidence="1">
    <location>
        <begin position="1"/>
        <end position="89"/>
    </location>
</feature>
<keyword evidence="2" id="KW-0472">Membrane</keyword>
<dbReference type="RefSeq" id="WP_136529737.1">
    <property type="nucleotide sequence ID" value="NZ_STGX01000007.1"/>
</dbReference>
<evidence type="ECO:0000256" key="2">
    <source>
        <dbReference type="SAM" id="Phobius"/>
    </source>
</evidence>
<keyword evidence="2" id="KW-0812">Transmembrane</keyword>
<dbReference type="OrthoDB" id="5185244at2"/>
<evidence type="ECO:0000313" key="3">
    <source>
        <dbReference type="EMBL" id="THV28625.1"/>
    </source>
</evidence>
<feature type="compositionally biased region" description="Polar residues" evidence="1">
    <location>
        <begin position="1"/>
        <end position="20"/>
    </location>
</feature>
<accession>A0A4S8PG86</accession>
<feature type="compositionally biased region" description="Pro residues" evidence="1">
    <location>
        <begin position="27"/>
        <end position="38"/>
    </location>
</feature>
<dbReference type="AlphaFoldDB" id="A0A4S8PG86"/>